<evidence type="ECO:0000313" key="1">
    <source>
        <dbReference type="EMBL" id="CAD8582609.1"/>
    </source>
</evidence>
<protein>
    <submittedName>
        <fullName evidence="1">Uncharacterized protein</fullName>
    </submittedName>
</protein>
<gene>
    <name evidence="1" type="ORF">MSP1404_LOCUS3658</name>
</gene>
<name>A0A7S0KJZ9_MICPS</name>
<sequence>MSASSIIAPLAKVPAKLRRSACAPARRTPVVAAPVARHQAGASKKADELARTFTVGFASMLLATTPMAAEAKKPYEGPMAVFNNPAVLGGTCVAVCWGIPQTVGMSVLKEKEEKGRAQLSKWGVDTSDIEQGSWGRIRQMLKREAEARGEEMPKF</sequence>
<dbReference type="AlphaFoldDB" id="A0A7S0KJZ9"/>
<organism evidence="1">
    <name type="scientific">Micromonas pusilla</name>
    <name type="common">Picoplanktonic green alga</name>
    <name type="synonym">Chromulina pusilla</name>
    <dbReference type="NCBI Taxonomy" id="38833"/>
    <lineage>
        <taxon>Eukaryota</taxon>
        <taxon>Viridiplantae</taxon>
        <taxon>Chlorophyta</taxon>
        <taxon>Mamiellophyceae</taxon>
        <taxon>Mamiellales</taxon>
        <taxon>Mamiellaceae</taxon>
        <taxon>Micromonas</taxon>
    </lineage>
</organism>
<reference evidence="1" key="1">
    <citation type="submission" date="2021-01" db="EMBL/GenBank/DDBJ databases">
        <authorList>
            <person name="Corre E."/>
            <person name="Pelletier E."/>
            <person name="Niang G."/>
            <person name="Scheremetjew M."/>
            <person name="Finn R."/>
            <person name="Kale V."/>
            <person name="Holt S."/>
            <person name="Cochrane G."/>
            <person name="Meng A."/>
            <person name="Brown T."/>
            <person name="Cohen L."/>
        </authorList>
    </citation>
    <scope>NUCLEOTIDE SEQUENCE</scope>
    <source>
        <strain evidence="1">CCMP494</strain>
    </source>
</reference>
<proteinExistence type="predicted"/>
<dbReference type="EMBL" id="HBEV01004804">
    <property type="protein sequence ID" value="CAD8582609.1"/>
    <property type="molecule type" value="Transcribed_RNA"/>
</dbReference>
<accession>A0A7S0KJZ9</accession>